<gene>
    <name evidence="2" type="ORF">OE699_14600</name>
</gene>
<name>A0ABT3A2A0_9RHOB</name>
<dbReference type="EMBL" id="JAOWKW010000013">
    <property type="protein sequence ID" value="MCV2880078.1"/>
    <property type="molecule type" value="Genomic_DNA"/>
</dbReference>
<evidence type="ECO:0000313" key="2">
    <source>
        <dbReference type="EMBL" id="MCV2880078.1"/>
    </source>
</evidence>
<protein>
    <submittedName>
        <fullName evidence="2">Uncharacterized protein</fullName>
    </submittedName>
</protein>
<keyword evidence="1" id="KW-0732">Signal</keyword>
<evidence type="ECO:0000256" key="1">
    <source>
        <dbReference type="SAM" id="SignalP"/>
    </source>
</evidence>
<dbReference type="RefSeq" id="WP_263848454.1">
    <property type="nucleotide sequence ID" value="NZ_JAOWKW010000013.1"/>
</dbReference>
<keyword evidence="3" id="KW-1185">Reference proteome</keyword>
<reference evidence="2 3" key="1">
    <citation type="submission" date="2022-10" db="EMBL/GenBank/DDBJ databases">
        <title>Sinirhodobacter sp. nov., isolated from ocean surface sediments.</title>
        <authorList>
            <person name="He W."/>
            <person name="Wang L."/>
            <person name="Zhang D.-F."/>
        </authorList>
    </citation>
    <scope>NUCLEOTIDE SEQUENCE [LARGE SCALE GENOMIC DNA]</scope>
    <source>
        <strain evidence="2 3">WL0115</strain>
    </source>
</reference>
<sequence length="116" mass="11302">MRKSALILGLAAALSAGAASAQGVSPGIAQLAAQAGVDAAHYSADEVIALWNAKRDNDAAAPYAAPAHGVASNVTLSSGGAAISAGHAQLAAQLGVDPAEYSIGQIIALKDARADN</sequence>
<feature type="chain" id="PRO_5045446772" evidence="1">
    <location>
        <begin position="22"/>
        <end position="116"/>
    </location>
</feature>
<feature type="signal peptide" evidence="1">
    <location>
        <begin position="1"/>
        <end position="21"/>
    </location>
</feature>
<proteinExistence type="predicted"/>
<dbReference type="Proteomes" id="UP001526166">
    <property type="component" value="Unassembled WGS sequence"/>
</dbReference>
<evidence type="ECO:0000313" key="3">
    <source>
        <dbReference type="Proteomes" id="UP001526166"/>
    </source>
</evidence>
<comment type="caution">
    <text evidence="2">The sequence shown here is derived from an EMBL/GenBank/DDBJ whole genome shotgun (WGS) entry which is preliminary data.</text>
</comment>
<accession>A0ABT3A2A0</accession>
<organism evidence="2 3">
    <name type="scientific">Sedimentimonas flavescens</name>
    <dbReference type="NCBI Taxonomy" id="2851012"/>
    <lineage>
        <taxon>Bacteria</taxon>
        <taxon>Pseudomonadati</taxon>
        <taxon>Pseudomonadota</taxon>
        <taxon>Alphaproteobacteria</taxon>
        <taxon>Rhodobacterales</taxon>
        <taxon>Rhodobacter group</taxon>
        <taxon>Sedimentimonas</taxon>
    </lineage>
</organism>